<evidence type="ECO:0000256" key="2">
    <source>
        <dbReference type="ARBA" id="ARBA00007651"/>
    </source>
</evidence>
<evidence type="ECO:0000256" key="8">
    <source>
        <dbReference type="RuleBase" id="RU361233"/>
    </source>
</evidence>
<sequence>MGGYYHDQVKYEGRPFQGASFDTTKLSEPVRDQQFDTSTFEQGPYRPQTFETTNLDSPVRGPQTTKHNVHTSSNRIEPDAPSEGAPEQRQSVTESSAMEAKVVISALLLRICAALSLIIGLALIASFSMTVDGLTLSFSSFESTKYALAVTILGMVYSIFELVSMAKRLLTGGLMFRGRISSYISYIGDQICIVLLMSGGSAGAALLRELDGLTPGDIAFCDATGNFCSQTAAGVAMIFLGIFFLICSYVISAICFHQKKV</sequence>
<evidence type="ECO:0000256" key="1">
    <source>
        <dbReference type="ARBA" id="ARBA00004651"/>
    </source>
</evidence>
<comment type="caution">
    <text evidence="11">The sequence shown here is derived from an EMBL/GenBank/DDBJ whole genome shotgun (WGS) entry which is preliminary data.</text>
</comment>
<feature type="domain" description="Casparian strip membrane protein" evidence="10">
    <location>
        <begin position="101"/>
        <end position="243"/>
    </location>
</feature>
<comment type="subcellular location">
    <subcellularLocation>
        <location evidence="1 8">Cell membrane</location>
        <topology evidence="1 8">Multi-pass membrane protein</topology>
    </subcellularLocation>
</comment>
<proteinExistence type="inferred from homology"/>
<evidence type="ECO:0000256" key="6">
    <source>
        <dbReference type="ARBA" id="ARBA00022989"/>
    </source>
</evidence>
<comment type="similarity">
    <text evidence="2 8">Belongs to the Casparian strip membrane proteins (CASP) family.</text>
</comment>
<reference evidence="11" key="1">
    <citation type="submission" date="2021-08" db="EMBL/GenBank/DDBJ databases">
        <title>WGS assembly of Ceratopteris richardii.</title>
        <authorList>
            <person name="Marchant D.B."/>
            <person name="Chen G."/>
            <person name="Jenkins J."/>
            <person name="Shu S."/>
            <person name="Leebens-Mack J."/>
            <person name="Grimwood J."/>
            <person name="Schmutz J."/>
            <person name="Soltis P."/>
            <person name="Soltis D."/>
            <person name="Chen Z.-H."/>
        </authorList>
    </citation>
    <scope>NUCLEOTIDE SEQUENCE</scope>
    <source>
        <strain evidence="11">Whitten #5841</strain>
        <tissue evidence="11">Leaf</tissue>
    </source>
</reference>
<evidence type="ECO:0000256" key="3">
    <source>
        <dbReference type="ARBA" id="ARBA00011489"/>
    </source>
</evidence>
<feature type="compositionally biased region" description="Polar residues" evidence="9">
    <location>
        <begin position="49"/>
        <end position="75"/>
    </location>
</feature>
<dbReference type="InterPro" id="IPR006702">
    <property type="entry name" value="CASP_dom"/>
</dbReference>
<keyword evidence="12" id="KW-1185">Reference proteome</keyword>
<keyword evidence="6 8" id="KW-1133">Transmembrane helix</keyword>
<evidence type="ECO:0000256" key="9">
    <source>
        <dbReference type="SAM" id="MobiDB-lite"/>
    </source>
</evidence>
<organism evidence="11 12">
    <name type="scientific">Ceratopteris richardii</name>
    <name type="common">Triangle waterfern</name>
    <dbReference type="NCBI Taxonomy" id="49495"/>
    <lineage>
        <taxon>Eukaryota</taxon>
        <taxon>Viridiplantae</taxon>
        <taxon>Streptophyta</taxon>
        <taxon>Embryophyta</taxon>
        <taxon>Tracheophyta</taxon>
        <taxon>Polypodiopsida</taxon>
        <taxon>Polypodiidae</taxon>
        <taxon>Polypodiales</taxon>
        <taxon>Pteridineae</taxon>
        <taxon>Pteridaceae</taxon>
        <taxon>Parkerioideae</taxon>
        <taxon>Ceratopteris</taxon>
    </lineage>
</organism>
<evidence type="ECO:0000256" key="7">
    <source>
        <dbReference type="ARBA" id="ARBA00023136"/>
    </source>
</evidence>
<dbReference type="OrthoDB" id="685197at2759"/>
<name>A0A8T2RD62_CERRI</name>
<feature type="transmembrane region" description="Helical" evidence="8">
    <location>
        <begin position="232"/>
        <end position="256"/>
    </location>
</feature>
<dbReference type="GO" id="GO:0005886">
    <property type="term" value="C:plasma membrane"/>
    <property type="evidence" value="ECO:0007669"/>
    <property type="project" value="UniProtKB-SubCell"/>
</dbReference>
<dbReference type="PANTHER" id="PTHR33573:SF50">
    <property type="entry name" value="CASP-LIKE PROTEIN 4A3"/>
    <property type="match status" value="1"/>
</dbReference>
<keyword evidence="5 8" id="KW-0812">Transmembrane</keyword>
<dbReference type="Pfam" id="PF04535">
    <property type="entry name" value="CASP_dom"/>
    <property type="match status" value="1"/>
</dbReference>
<feature type="transmembrane region" description="Helical" evidence="8">
    <location>
        <begin position="183"/>
        <end position="207"/>
    </location>
</feature>
<protein>
    <recommendedName>
        <fullName evidence="8">CASP-like protein</fullName>
    </recommendedName>
</protein>
<gene>
    <name evidence="11" type="ORF">KP509_28G069600</name>
</gene>
<feature type="region of interest" description="Disordered" evidence="9">
    <location>
        <begin position="1"/>
        <end position="92"/>
    </location>
</feature>
<dbReference type="Proteomes" id="UP000825935">
    <property type="component" value="Chromosome 28"/>
</dbReference>
<dbReference type="PANTHER" id="PTHR33573">
    <property type="entry name" value="CASP-LIKE PROTEIN 4A4"/>
    <property type="match status" value="1"/>
</dbReference>
<evidence type="ECO:0000256" key="5">
    <source>
        <dbReference type="ARBA" id="ARBA00022692"/>
    </source>
</evidence>
<keyword evidence="4 8" id="KW-1003">Cell membrane</keyword>
<accession>A0A8T2RD62</accession>
<feature type="transmembrane region" description="Helical" evidence="8">
    <location>
        <begin position="146"/>
        <end position="163"/>
    </location>
</feature>
<evidence type="ECO:0000259" key="10">
    <source>
        <dbReference type="Pfam" id="PF04535"/>
    </source>
</evidence>
<evidence type="ECO:0000256" key="4">
    <source>
        <dbReference type="ARBA" id="ARBA00022475"/>
    </source>
</evidence>
<dbReference type="EMBL" id="CM035433">
    <property type="protein sequence ID" value="KAH7294396.1"/>
    <property type="molecule type" value="Genomic_DNA"/>
</dbReference>
<dbReference type="AlphaFoldDB" id="A0A8T2RD62"/>
<comment type="subunit">
    <text evidence="3 8">Homodimer and heterodimers.</text>
</comment>
<evidence type="ECO:0000313" key="11">
    <source>
        <dbReference type="EMBL" id="KAH7294396.1"/>
    </source>
</evidence>
<keyword evidence="7 8" id="KW-0472">Membrane</keyword>
<evidence type="ECO:0000313" key="12">
    <source>
        <dbReference type="Proteomes" id="UP000825935"/>
    </source>
</evidence>
<feature type="transmembrane region" description="Helical" evidence="8">
    <location>
        <begin position="107"/>
        <end position="126"/>
    </location>
</feature>